<dbReference type="PANTHER" id="PTHR31272:SF4">
    <property type="entry name" value="CYTOCHROME C-TYPE BIOGENESIS PROTEIN HI_1454-RELATED"/>
    <property type="match status" value="1"/>
</dbReference>
<dbReference type="Proteomes" id="UP000272528">
    <property type="component" value="Chromosome"/>
</dbReference>
<evidence type="ECO:0000256" key="6">
    <source>
        <dbReference type="SAM" id="Phobius"/>
    </source>
</evidence>
<accession>A0A3S9A724</accession>
<evidence type="ECO:0000256" key="2">
    <source>
        <dbReference type="ARBA" id="ARBA00006143"/>
    </source>
</evidence>
<dbReference type="InterPro" id="IPR003834">
    <property type="entry name" value="Cyt_c_assmbl_TM_dom"/>
</dbReference>
<evidence type="ECO:0000256" key="1">
    <source>
        <dbReference type="ARBA" id="ARBA00004141"/>
    </source>
</evidence>
<comment type="similarity">
    <text evidence="2">Belongs to the DsbD family.</text>
</comment>
<dbReference type="PANTHER" id="PTHR31272">
    <property type="entry name" value="CYTOCHROME C-TYPE BIOGENESIS PROTEIN HI_1454-RELATED"/>
    <property type="match status" value="1"/>
</dbReference>
<sequence>MLTSHVFIGSVFLAGILSFFSPCILPMLPVYLAHLGGAAPGNETHSVQWGKLKLHPSLIGNTLFFTFGISFVFVLLGFGAGSLGSVINTTWFIDVCGIIVIIFGLLQMGIVNLFFMQREKKLTVAWRGKMGFAAAFLLGFTFSFGWTPCIGPILAAVLSLAATQGSALSGGGYMFVYALGLAIPFLILSLFSDMLIGRLRSFNKHLPKLKFVSGILLIVMGVLLMTNKLNMITAWFS</sequence>
<comment type="subcellular location">
    <subcellularLocation>
        <location evidence="1">Membrane</location>
        <topology evidence="1">Multi-pass membrane protein</topology>
    </subcellularLocation>
</comment>
<dbReference type="KEGG" id="palb:EJC50_19330"/>
<feature type="transmembrane region" description="Helical" evidence="6">
    <location>
        <begin position="209"/>
        <end position="227"/>
    </location>
</feature>
<feature type="transmembrane region" description="Helical" evidence="6">
    <location>
        <begin position="174"/>
        <end position="197"/>
    </location>
</feature>
<keyword evidence="5 6" id="KW-0472">Membrane</keyword>
<reference evidence="9" key="1">
    <citation type="submission" date="2018-12" db="EMBL/GenBank/DDBJ databases">
        <title>Genome sequence of Peanibacillus sp.</title>
        <authorList>
            <person name="Subramani G."/>
            <person name="Srinivasan S."/>
            <person name="Kim M.K."/>
        </authorList>
    </citation>
    <scope>NUCLEOTIDE SEQUENCE [LARGE SCALE GENOMIC DNA]</scope>
    <source>
        <strain evidence="9">18JY67-1</strain>
    </source>
</reference>
<evidence type="ECO:0000313" key="9">
    <source>
        <dbReference type="Proteomes" id="UP000272528"/>
    </source>
</evidence>
<keyword evidence="9" id="KW-1185">Reference proteome</keyword>
<evidence type="ECO:0000259" key="7">
    <source>
        <dbReference type="Pfam" id="PF02683"/>
    </source>
</evidence>
<dbReference type="OrthoDB" id="9803065at2"/>
<gene>
    <name evidence="8" type="ORF">EJC50_19330</name>
</gene>
<evidence type="ECO:0000313" key="8">
    <source>
        <dbReference type="EMBL" id="AZN41589.1"/>
    </source>
</evidence>
<evidence type="ECO:0000256" key="4">
    <source>
        <dbReference type="ARBA" id="ARBA00022989"/>
    </source>
</evidence>
<evidence type="ECO:0000256" key="5">
    <source>
        <dbReference type="ARBA" id="ARBA00023136"/>
    </source>
</evidence>
<feature type="transmembrane region" description="Helical" evidence="6">
    <location>
        <begin position="91"/>
        <end position="115"/>
    </location>
</feature>
<dbReference type="AlphaFoldDB" id="A0A3S9A724"/>
<dbReference type="GO" id="GO:0016020">
    <property type="term" value="C:membrane"/>
    <property type="evidence" value="ECO:0007669"/>
    <property type="project" value="UniProtKB-SubCell"/>
</dbReference>
<evidence type="ECO:0000256" key="3">
    <source>
        <dbReference type="ARBA" id="ARBA00022692"/>
    </source>
</evidence>
<dbReference type="InterPro" id="IPR051790">
    <property type="entry name" value="Cytochrome_c-biogenesis_DsbD"/>
</dbReference>
<organism evidence="8 9">
    <name type="scientific">Paenibacillus albus</name>
    <dbReference type="NCBI Taxonomy" id="2495582"/>
    <lineage>
        <taxon>Bacteria</taxon>
        <taxon>Bacillati</taxon>
        <taxon>Bacillota</taxon>
        <taxon>Bacilli</taxon>
        <taxon>Bacillales</taxon>
        <taxon>Paenibacillaceae</taxon>
        <taxon>Paenibacillus</taxon>
    </lineage>
</organism>
<proteinExistence type="inferred from homology"/>
<feature type="transmembrane region" description="Helical" evidence="6">
    <location>
        <begin position="58"/>
        <end position="79"/>
    </location>
</feature>
<name>A0A3S9A724_9BACL</name>
<feature type="transmembrane region" description="Helical" evidence="6">
    <location>
        <begin position="136"/>
        <end position="162"/>
    </location>
</feature>
<keyword evidence="4 6" id="KW-1133">Transmembrane helix</keyword>
<dbReference type="Pfam" id="PF02683">
    <property type="entry name" value="DsbD_TM"/>
    <property type="match status" value="1"/>
</dbReference>
<dbReference type="EMBL" id="CP034437">
    <property type="protein sequence ID" value="AZN41589.1"/>
    <property type="molecule type" value="Genomic_DNA"/>
</dbReference>
<feature type="domain" description="Cytochrome C biogenesis protein transmembrane" evidence="7">
    <location>
        <begin position="7"/>
        <end position="226"/>
    </location>
</feature>
<dbReference type="RefSeq" id="WP_126017295.1">
    <property type="nucleotide sequence ID" value="NZ_CP034437.1"/>
</dbReference>
<dbReference type="GO" id="GO:0017004">
    <property type="term" value="P:cytochrome complex assembly"/>
    <property type="evidence" value="ECO:0007669"/>
    <property type="project" value="InterPro"/>
</dbReference>
<keyword evidence="3 6" id="KW-0812">Transmembrane</keyword>
<protein>
    <submittedName>
        <fullName evidence="8">Cytochrome C biogenesis protein</fullName>
    </submittedName>
</protein>